<evidence type="ECO:0000256" key="6">
    <source>
        <dbReference type="ARBA" id="ARBA00022723"/>
    </source>
</evidence>
<dbReference type="SMART" id="SM00020">
    <property type="entry name" value="Tryp_SPc"/>
    <property type="match status" value="1"/>
</dbReference>
<dbReference type="SMART" id="SM00476">
    <property type="entry name" value="DNaseIc"/>
    <property type="match status" value="1"/>
</dbReference>
<evidence type="ECO:0000313" key="18">
    <source>
        <dbReference type="Proteomes" id="UP001311232"/>
    </source>
</evidence>
<dbReference type="GO" id="GO:0004252">
    <property type="term" value="F:serine-type endopeptidase activity"/>
    <property type="evidence" value="ECO:0007669"/>
    <property type="project" value="UniProtKB-EC"/>
</dbReference>
<dbReference type="CDD" id="cd00190">
    <property type="entry name" value="Tryp_SPc"/>
    <property type="match status" value="1"/>
</dbReference>
<dbReference type="FunFam" id="2.40.10.10:FF:000122">
    <property type="entry name" value="Chymotrypsin-like elastase family member 1"/>
    <property type="match status" value="1"/>
</dbReference>
<evidence type="ECO:0000256" key="9">
    <source>
        <dbReference type="ARBA" id="ARBA00022825"/>
    </source>
</evidence>
<evidence type="ECO:0000256" key="11">
    <source>
        <dbReference type="ARBA" id="ARBA00023157"/>
    </source>
</evidence>
<dbReference type="InterPro" id="IPR001254">
    <property type="entry name" value="Trypsin_dom"/>
</dbReference>
<dbReference type="PANTHER" id="PTHR24257">
    <property type="entry name" value="CHYMOTRYPSIN-LIKE ELASTASE FAMILY MEMBER"/>
    <property type="match status" value="1"/>
</dbReference>
<evidence type="ECO:0000256" key="12">
    <source>
        <dbReference type="ARBA" id="ARBA00036864"/>
    </source>
</evidence>
<keyword evidence="10" id="KW-0106">Calcium</keyword>
<organism evidence="17 18">
    <name type="scientific">Crenichthys baileyi</name>
    <name type="common">White River springfish</name>
    <dbReference type="NCBI Taxonomy" id="28760"/>
    <lineage>
        <taxon>Eukaryota</taxon>
        <taxon>Metazoa</taxon>
        <taxon>Chordata</taxon>
        <taxon>Craniata</taxon>
        <taxon>Vertebrata</taxon>
        <taxon>Euteleostomi</taxon>
        <taxon>Actinopterygii</taxon>
        <taxon>Neopterygii</taxon>
        <taxon>Teleostei</taxon>
        <taxon>Neoteleostei</taxon>
        <taxon>Acanthomorphata</taxon>
        <taxon>Ovalentaria</taxon>
        <taxon>Atherinomorphae</taxon>
        <taxon>Cyprinodontiformes</taxon>
        <taxon>Goodeidae</taxon>
        <taxon>Crenichthys</taxon>
    </lineage>
</organism>
<dbReference type="Pfam" id="PF03372">
    <property type="entry name" value="Exo_endo_phos"/>
    <property type="match status" value="1"/>
</dbReference>
<dbReference type="PRINTS" id="PR00130">
    <property type="entry name" value="DNASEI"/>
</dbReference>
<dbReference type="InterPro" id="IPR043504">
    <property type="entry name" value="Peptidase_S1_PA_chymotrypsin"/>
</dbReference>
<dbReference type="GO" id="GO:0046872">
    <property type="term" value="F:metal ion binding"/>
    <property type="evidence" value="ECO:0007669"/>
    <property type="project" value="UniProtKB-KW"/>
</dbReference>
<keyword evidence="5 14" id="KW-0645">Protease</keyword>
<keyword evidence="8 14" id="KW-0378">Hydrolase</keyword>
<dbReference type="InterPro" id="IPR050850">
    <property type="entry name" value="Peptidase_S1_Elastase_sf"/>
</dbReference>
<dbReference type="FunFam" id="2.40.10.10:FF:000280">
    <property type="match status" value="1"/>
</dbReference>
<keyword evidence="7" id="KW-0255">Endonuclease</keyword>
<comment type="subcellular location">
    <subcellularLocation>
        <location evidence="2">Secreted</location>
    </subcellularLocation>
</comment>
<dbReference type="InterPro" id="IPR033116">
    <property type="entry name" value="TRYPSIN_SER"/>
</dbReference>
<evidence type="ECO:0000256" key="1">
    <source>
        <dbReference type="ARBA" id="ARBA00001913"/>
    </source>
</evidence>
<evidence type="ECO:0000256" key="8">
    <source>
        <dbReference type="ARBA" id="ARBA00022801"/>
    </source>
</evidence>
<reference evidence="17 18" key="1">
    <citation type="submission" date="2021-06" db="EMBL/GenBank/DDBJ databases">
        <authorList>
            <person name="Palmer J.M."/>
        </authorList>
    </citation>
    <scope>NUCLEOTIDE SEQUENCE [LARGE SCALE GENOMIC DNA]</scope>
    <source>
        <strain evidence="17 18">MEX-2019</strain>
        <tissue evidence="17">Muscle</tissue>
    </source>
</reference>
<feature type="compositionally biased region" description="Basic residues" evidence="15">
    <location>
        <begin position="278"/>
        <end position="292"/>
    </location>
</feature>
<dbReference type="AlphaFoldDB" id="A0AAV9SL97"/>
<dbReference type="EC" id="3.4.21.36" evidence="13"/>
<keyword evidence="9 14" id="KW-0720">Serine protease</keyword>
<dbReference type="PROSITE" id="PS00135">
    <property type="entry name" value="TRYPSIN_SER"/>
    <property type="match status" value="1"/>
</dbReference>
<dbReference type="PROSITE" id="PS50240">
    <property type="entry name" value="TRYPSIN_DOM"/>
    <property type="match status" value="1"/>
</dbReference>
<name>A0AAV9SL97_9TELE</name>
<keyword evidence="4" id="KW-0964">Secreted</keyword>
<accession>A0AAV9SL97</accession>
<evidence type="ECO:0000256" key="5">
    <source>
        <dbReference type="ARBA" id="ARBA00022670"/>
    </source>
</evidence>
<feature type="compositionally biased region" description="Basic and acidic residues" evidence="15">
    <location>
        <begin position="294"/>
        <end position="311"/>
    </location>
</feature>
<evidence type="ECO:0000256" key="13">
    <source>
        <dbReference type="ARBA" id="ARBA00039015"/>
    </source>
</evidence>
<dbReference type="Pfam" id="PF00089">
    <property type="entry name" value="Trypsin"/>
    <property type="match status" value="1"/>
</dbReference>
<proteinExistence type="inferred from homology"/>
<dbReference type="PANTHER" id="PTHR24257:SF0">
    <property type="entry name" value="CHYMOTRYPSIN-LIKE ELASTASE FAMILY MEMBER 1"/>
    <property type="match status" value="1"/>
</dbReference>
<protein>
    <recommendedName>
        <fullName evidence="13">pancreatic elastase</fullName>
        <ecNumber evidence="13">3.4.21.36</ecNumber>
    </recommendedName>
</protein>
<dbReference type="InterPro" id="IPR005135">
    <property type="entry name" value="Endo/exonuclease/phosphatase"/>
</dbReference>
<evidence type="ECO:0000259" key="16">
    <source>
        <dbReference type="PROSITE" id="PS50240"/>
    </source>
</evidence>
<dbReference type="Gene3D" id="3.60.10.10">
    <property type="entry name" value="Endonuclease/exonuclease/phosphatase"/>
    <property type="match status" value="1"/>
</dbReference>
<sequence length="567" mass="63714">MKVAAFNVRNLGHRKVTNKFVSQYLTEIISQYSLIVILEVVDKSGKAMEMLLKKLNCTADHPYEMICSTSLGRNTYREQFVCFYRADEVKLIAQYQYEDNQLGDEDAFAREPFILRFLCPSTVVKDLVLIPVHTRPEDSLKELDELYDVVQAVIQKWETNNIMILGDFNADGRYLSKKKKKSIRISSDHFYWLIHDDVDTTTSNKNDNTYDRIVVYGEEMLDYIVPDSAKSFNFQETFGLTDEEAKDISDHYPVEVELKTIQTASKQKKKDLPQKSRASTKGKTPQKGKQKATKASESKNKNSAAKRREEQPVLAVPQPRYLEDELGEGRVVGGEVARPNSWPWQISLQYKSGSYFYHTCGGTLIRRGWVMTAAHCVDRSMTWRVVLGDHDINNNEGREQYMSVSQVYVHPNWNSNNVAGGYDIALLRLSTDAVLNNYVQLGVLPPSGQVLSHNHPCYITGWGRTQTGGSLSAQLKQAYLPVVDYRTCSSSGWWGSTVKNTMVCAGGGSDSGCQGDSGGPLNCSVNGQWVVHGVTSFVSSLGCNTYQKPTVFTRASAYISWMNSIMG</sequence>
<evidence type="ECO:0000313" key="17">
    <source>
        <dbReference type="EMBL" id="KAK5621594.1"/>
    </source>
</evidence>
<dbReference type="InterPro" id="IPR016202">
    <property type="entry name" value="DNase_I"/>
</dbReference>
<dbReference type="GO" id="GO:0004519">
    <property type="term" value="F:endonuclease activity"/>
    <property type="evidence" value="ECO:0007669"/>
    <property type="project" value="UniProtKB-KW"/>
</dbReference>
<dbReference type="Proteomes" id="UP001311232">
    <property type="component" value="Unassembled WGS sequence"/>
</dbReference>
<feature type="domain" description="Peptidase S1" evidence="16">
    <location>
        <begin position="331"/>
        <end position="567"/>
    </location>
</feature>
<keyword evidence="6" id="KW-0479">Metal-binding</keyword>
<comment type="similarity">
    <text evidence="3">Belongs to the DNase I family.</text>
</comment>
<dbReference type="InterPro" id="IPR036691">
    <property type="entry name" value="Endo/exonu/phosph_ase_sf"/>
</dbReference>
<keyword evidence="7" id="KW-0540">Nuclease</keyword>
<evidence type="ECO:0000256" key="7">
    <source>
        <dbReference type="ARBA" id="ARBA00022759"/>
    </source>
</evidence>
<comment type="caution">
    <text evidence="17">The sequence shown here is derived from an EMBL/GenBank/DDBJ whole genome shotgun (WGS) entry which is preliminary data.</text>
</comment>
<evidence type="ECO:0000256" key="14">
    <source>
        <dbReference type="RuleBase" id="RU363034"/>
    </source>
</evidence>
<dbReference type="InterPro" id="IPR018114">
    <property type="entry name" value="TRYPSIN_HIS"/>
</dbReference>
<comment type="catalytic activity">
    <reaction evidence="12">
        <text>Hydrolysis of proteins, including elastin. Preferential cleavage: Ala-|-Xaa.</text>
        <dbReference type="EC" id="3.4.21.36"/>
    </reaction>
</comment>
<dbReference type="InterPro" id="IPR009003">
    <property type="entry name" value="Peptidase_S1_PA"/>
</dbReference>
<dbReference type="EMBL" id="JAHHUM010000298">
    <property type="protein sequence ID" value="KAK5621594.1"/>
    <property type="molecule type" value="Genomic_DNA"/>
</dbReference>
<dbReference type="SUPFAM" id="SSF56219">
    <property type="entry name" value="DNase I-like"/>
    <property type="match status" value="1"/>
</dbReference>
<evidence type="ECO:0000256" key="15">
    <source>
        <dbReference type="SAM" id="MobiDB-lite"/>
    </source>
</evidence>
<evidence type="ECO:0000256" key="3">
    <source>
        <dbReference type="ARBA" id="ARBA00007359"/>
    </source>
</evidence>
<dbReference type="CDD" id="cd10282">
    <property type="entry name" value="DNase1"/>
    <property type="match status" value="1"/>
</dbReference>
<gene>
    <name evidence="17" type="ORF">CRENBAI_025636</name>
</gene>
<keyword evidence="18" id="KW-1185">Reference proteome</keyword>
<evidence type="ECO:0000256" key="4">
    <source>
        <dbReference type="ARBA" id="ARBA00022525"/>
    </source>
</evidence>
<comment type="cofactor">
    <cofactor evidence="1">
        <name>Ca(2+)</name>
        <dbReference type="ChEBI" id="CHEBI:29108"/>
    </cofactor>
</comment>
<dbReference type="Gene3D" id="2.40.10.10">
    <property type="entry name" value="Trypsin-like serine proteases"/>
    <property type="match status" value="2"/>
</dbReference>
<keyword evidence="11" id="KW-1015">Disulfide bond</keyword>
<evidence type="ECO:0000256" key="2">
    <source>
        <dbReference type="ARBA" id="ARBA00004613"/>
    </source>
</evidence>
<dbReference type="PROSITE" id="PS00134">
    <property type="entry name" value="TRYPSIN_HIS"/>
    <property type="match status" value="1"/>
</dbReference>
<feature type="region of interest" description="Disordered" evidence="15">
    <location>
        <begin position="263"/>
        <end position="320"/>
    </location>
</feature>
<dbReference type="GO" id="GO:0006508">
    <property type="term" value="P:proteolysis"/>
    <property type="evidence" value="ECO:0007669"/>
    <property type="project" value="UniProtKB-KW"/>
</dbReference>
<evidence type="ECO:0000256" key="10">
    <source>
        <dbReference type="ARBA" id="ARBA00022837"/>
    </source>
</evidence>
<dbReference type="SUPFAM" id="SSF50494">
    <property type="entry name" value="Trypsin-like serine proteases"/>
    <property type="match status" value="1"/>
</dbReference>
<dbReference type="GO" id="GO:0004536">
    <property type="term" value="F:DNA nuclease activity"/>
    <property type="evidence" value="ECO:0007669"/>
    <property type="project" value="InterPro"/>
</dbReference>
<dbReference type="GO" id="GO:0006308">
    <property type="term" value="P:DNA catabolic process"/>
    <property type="evidence" value="ECO:0007669"/>
    <property type="project" value="InterPro"/>
</dbReference>
<dbReference type="GO" id="GO:0005615">
    <property type="term" value="C:extracellular space"/>
    <property type="evidence" value="ECO:0007669"/>
    <property type="project" value="TreeGrafter"/>
</dbReference>